<dbReference type="RefSeq" id="WP_408151983.1">
    <property type="nucleotide sequence ID" value="NZ_JAQQCL010000001.1"/>
</dbReference>
<reference evidence="3 4" key="1">
    <citation type="journal article" date="2024" name="Chem. Sci.">
        <title>Discovery of megapolipeptins by genome mining of a Burkholderiales bacteria collection.</title>
        <authorList>
            <person name="Paulo B.S."/>
            <person name="Recchia M.J.J."/>
            <person name="Lee S."/>
            <person name="Fergusson C.H."/>
            <person name="Romanowski S.B."/>
            <person name="Hernandez A."/>
            <person name="Krull N."/>
            <person name="Liu D.Y."/>
            <person name="Cavanagh H."/>
            <person name="Bos A."/>
            <person name="Gray C.A."/>
            <person name="Murphy B.T."/>
            <person name="Linington R.G."/>
            <person name="Eustaquio A.S."/>
        </authorList>
    </citation>
    <scope>NUCLEOTIDE SEQUENCE [LARGE SCALE GENOMIC DNA]</scope>
    <source>
        <strain evidence="3 4">RL17-350-BIC-E</strain>
    </source>
</reference>
<name>A0ABW9E7Z2_9BURK</name>
<keyword evidence="1" id="KW-0472">Membrane</keyword>
<dbReference type="Proteomes" id="UP001629392">
    <property type="component" value="Unassembled WGS sequence"/>
</dbReference>
<feature type="domain" description="DUF802" evidence="2">
    <location>
        <begin position="376"/>
        <end position="428"/>
    </location>
</feature>
<proteinExistence type="predicted"/>
<dbReference type="Pfam" id="PF05650">
    <property type="entry name" value="DUF802"/>
    <property type="match status" value="2"/>
</dbReference>
<feature type="transmembrane region" description="Helical" evidence="1">
    <location>
        <begin position="7"/>
        <end position="25"/>
    </location>
</feature>
<protein>
    <submittedName>
        <fullName evidence="3">DUF802 domain-containing protein</fullName>
    </submittedName>
</protein>
<dbReference type="InterPro" id="IPR016024">
    <property type="entry name" value="ARM-type_fold"/>
</dbReference>
<evidence type="ECO:0000256" key="1">
    <source>
        <dbReference type="SAM" id="Phobius"/>
    </source>
</evidence>
<feature type="domain" description="DUF802" evidence="2">
    <location>
        <begin position="321"/>
        <end position="373"/>
    </location>
</feature>
<dbReference type="PROSITE" id="PS51257">
    <property type="entry name" value="PROKAR_LIPOPROTEIN"/>
    <property type="match status" value="1"/>
</dbReference>
<dbReference type="EMBL" id="JAQQCL010000001">
    <property type="protein sequence ID" value="MFM0715123.1"/>
    <property type="molecule type" value="Genomic_DNA"/>
</dbReference>
<feature type="transmembrane region" description="Helical" evidence="1">
    <location>
        <begin position="31"/>
        <end position="50"/>
    </location>
</feature>
<keyword evidence="4" id="KW-1185">Reference proteome</keyword>
<gene>
    <name evidence="3" type="ORF">PQQ73_02135</name>
</gene>
<evidence type="ECO:0000313" key="3">
    <source>
        <dbReference type="EMBL" id="MFM0715123.1"/>
    </source>
</evidence>
<comment type="caution">
    <text evidence="3">The sequence shown here is derived from an EMBL/GenBank/DDBJ whole genome shotgun (WGS) entry which is preliminary data.</text>
</comment>
<organism evidence="3 4">
    <name type="scientific">Paraburkholderia strydomiana</name>
    <dbReference type="NCBI Taxonomy" id="1245417"/>
    <lineage>
        <taxon>Bacteria</taxon>
        <taxon>Pseudomonadati</taxon>
        <taxon>Pseudomonadota</taxon>
        <taxon>Betaproteobacteria</taxon>
        <taxon>Burkholderiales</taxon>
        <taxon>Burkholderiaceae</taxon>
        <taxon>Paraburkholderia</taxon>
    </lineage>
</organism>
<evidence type="ECO:0000259" key="2">
    <source>
        <dbReference type="Pfam" id="PF05650"/>
    </source>
</evidence>
<dbReference type="InterPro" id="IPR008520">
    <property type="entry name" value="DUF802"/>
</dbReference>
<accession>A0ABW9E7Z2</accession>
<keyword evidence="1" id="KW-0812">Transmembrane</keyword>
<keyword evidence="1" id="KW-1133">Transmembrane helix</keyword>
<evidence type="ECO:0000313" key="4">
    <source>
        <dbReference type="Proteomes" id="UP001629392"/>
    </source>
</evidence>
<dbReference type="SUPFAM" id="SSF48371">
    <property type="entry name" value="ARM repeat"/>
    <property type="match status" value="1"/>
</dbReference>
<feature type="transmembrane region" description="Helical" evidence="1">
    <location>
        <begin position="105"/>
        <end position="127"/>
    </location>
</feature>
<sequence>MSRYRIDLVVFLAGLAAACWIAASYVGSNPLALAVTLLIGACYVAGALELRRYSQATATLTRAVTGLAGPPPSLGAWLEPLHPSLRNAARLRIEGERVALPGPALTPYLVGLLVLLGMLGTLLGMVATLRGTGIALESATDLQAIRASLAAPVKGLGFAFGTSIAGVATSAMLGLLSALYRRERLEAAQMLDMKIATSLRVYSQSHQREESFRLLQRQAEVMPALVERLQTMMTAIEQQSAASSERQIANQDAFHGKTEAVYMRLAGAVEQSLKDSVAESARAAGAALQPVMETTLAGLAREAAALHETVSQAVQRQIDGLSSGFEATSANVAQIWSNALAGHQRSNDELAAHLRTSHERTAEIFEQRSAALLDGVAARLDATAGSVSQAWKEALSQQESVGEKLAANNQQALAMAAATFEEHSASLLRTVGQSHADLQTALASRDEQRLVVWTETLGSMATKLSEQWEQSGAQTASRQQAICETLAQTARDISAQTQAHASETIGEIERLVQAAAEAPKAAANLQAELAARDQQRLAAWTETLGSIATKLSEQWEQSGAQTASRQQAICETLAQTARDISAQTQAHASETIGEIERLVQAASEAPKAAVNLQAELVERDQQRLAAWTETLGSMAAKLSEQWEQSGAQTASRQQAICETLAQTARDISAQTQAHASETIGEIERLVQAASEAPKAAAEVVAELRQKLSDSMVRDTAMLQERSRLLETLETLLNAVNHASTEQRTAVDALVATSADLLERVGTRFTDHVERETGKLGAVAAQVTGSAVEVASLGEAFGAAVQVFGESNDKLATHLQRIETALDKSLARSDEQLAYYVAQAREVIDLSVMSQKQIVEDLQRIAGQRASAGADVV</sequence>